<name>A0A1I5UGU9_9BACT</name>
<dbReference type="InterPro" id="IPR001296">
    <property type="entry name" value="Glyco_trans_1"/>
</dbReference>
<dbReference type="PROSITE" id="PS00626">
    <property type="entry name" value="RCC1_2"/>
    <property type="match status" value="1"/>
</dbReference>
<dbReference type="Gene3D" id="3.40.50.2000">
    <property type="entry name" value="Glycogen Phosphorylase B"/>
    <property type="match status" value="2"/>
</dbReference>
<dbReference type="InterPro" id="IPR028098">
    <property type="entry name" value="Glyco_trans_4-like_N"/>
</dbReference>
<organism evidence="3 4">
    <name type="scientific">Parafilimonas terrae</name>
    <dbReference type="NCBI Taxonomy" id="1465490"/>
    <lineage>
        <taxon>Bacteria</taxon>
        <taxon>Pseudomonadati</taxon>
        <taxon>Bacteroidota</taxon>
        <taxon>Chitinophagia</taxon>
        <taxon>Chitinophagales</taxon>
        <taxon>Chitinophagaceae</taxon>
        <taxon>Parafilimonas</taxon>
    </lineage>
</organism>
<dbReference type="Pfam" id="PF00534">
    <property type="entry name" value="Glycos_transf_1"/>
    <property type="match status" value="1"/>
</dbReference>
<dbReference type="PANTHER" id="PTHR45947">
    <property type="entry name" value="SULFOQUINOVOSYL TRANSFERASE SQD2"/>
    <property type="match status" value="1"/>
</dbReference>
<dbReference type="Proteomes" id="UP000199031">
    <property type="component" value="Unassembled WGS sequence"/>
</dbReference>
<dbReference type="InterPro" id="IPR000408">
    <property type="entry name" value="Reg_chr_condens"/>
</dbReference>
<evidence type="ECO:0000313" key="3">
    <source>
        <dbReference type="EMBL" id="SFP94482.1"/>
    </source>
</evidence>
<proteinExistence type="predicted"/>
<sequence>MEKKKIKVLQAIRQGKVGGGESHILSLVKHIDKTIFEPVVLSFTDGQMITELNHTGIDNFVIPSEKAFDFTTWSKVKKLMQQEQVDLVHIHGTRATSNIYWAAKKLGLPVVYTIHGWSFHDDQSLPVKKARILFEQWITKKTDCNISVSASNQKTGRDNISNFNSTVIYNGIDVEHFSPYNTERRSLRKELNIPADAFVFSFIGRTTIQKNPLGLIKAFKTIKEANPKALLLMVGDGELKEAAVQLVKELSLEKHVVFEGFRTDVADILFSSDVYCLPSLWEGFPIGLLEAMAMAKPVIATKVDGSSEIIHHKKNGLLIEPQRDEMLSGAMLELMNNETLRNELAKAARQTITSNFDVCKMTRQIENIYTNILSDN</sequence>
<keyword evidence="4" id="KW-1185">Reference proteome</keyword>
<reference evidence="3 4" key="1">
    <citation type="submission" date="2016-10" db="EMBL/GenBank/DDBJ databases">
        <authorList>
            <person name="de Groot N.N."/>
        </authorList>
    </citation>
    <scope>NUCLEOTIDE SEQUENCE [LARGE SCALE GENOMIC DNA]</scope>
    <source>
        <strain evidence="3 4">DSM 28286</strain>
    </source>
</reference>
<keyword evidence="3" id="KW-0808">Transferase</keyword>
<dbReference type="SUPFAM" id="SSF53756">
    <property type="entry name" value="UDP-Glycosyltransferase/glycogen phosphorylase"/>
    <property type="match status" value="1"/>
</dbReference>
<gene>
    <name evidence="3" type="ORF">SAMN05444277_103284</name>
</gene>
<accession>A0A1I5UGU9</accession>
<dbReference type="EMBL" id="FOXQ01000003">
    <property type="protein sequence ID" value="SFP94482.1"/>
    <property type="molecule type" value="Genomic_DNA"/>
</dbReference>
<dbReference type="InterPro" id="IPR050194">
    <property type="entry name" value="Glycosyltransferase_grp1"/>
</dbReference>
<evidence type="ECO:0000259" key="2">
    <source>
        <dbReference type="Pfam" id="PF13439"/>
    </source>
</evidence>
<evidence type="ECO:0000259" key="1">
    <source>
        <dbReference type="Pfam" id="PF00534"/>
    </source>
</evidence>
<dbReference type="RefSeq" id="WP_090656991.1">
    <property type="nucleotide sequence ID" value="NZ_FOXQ01000003.1"/>
</dbReference>
<evidence type="ECO:0000313" key="4">
    <source>
        <dbReference type="Proteomes" id="UP000199031"/>
    </source>
</evidence>
<dbReference type="GO" id="GO:0016757">
    <property type="term" value="F:glycosyltransferase activity"/>
    <property type="evidence" value="ECO:0007669"/>
    <property type="project" value="InterPro"/>
</dbReference>
<dbReference type="Pfam" id="PF13439">
    <property type="entry name" value="Glyco_transf_4"/>
    <property type="match status" value="1"/>
</dbReference>
<dbReference type="STRING" id="1465490.SAMN05444277_103284"/>
<dbReference type="AlphaFoldDB" id="A0A1I5UGU9"/>
<feature type="domain" description="Glycosyl transferase family 1" evidence="1">
    <location>
        <begin position="184"/>
        <end position="350"/>
    </location>
</feature>
<dbReference type="CDD" id="cd03808">
    <property type="entry name" value="GT4_CapM-like"/>
    <property type="match status" value="1"/>
</dbReference>
<dbReference type="OrthoDB" id="7560678at2"/>
<dbReference type="PANTHER" id="PTHR45947:SF3">
    <property type="entry name" value="SULFOQUINOVOSYL TRANSFERASE SQD2"/>
    <property type="match status" value="1"/>
</dbReference>
<protein>
    <submittedName>
        <fullName evidence="3">Glycosyltransferase involved in cell wall bisynthesis</fullName>
    </submittedName>
</protein>
<feature type="domain" description="Glycosyltransferase subfamily 4-like N-terminal" evidence="2">
    <location>
        <begin position="17"/>
        <end position="175"/>
    </location>
</feature>